<dbReference type="AlphaFoldDB" id="A0A345ZSE0"/>
<feature type="transmembrane region" description="Helical" evidence="19">
    <location>
        <begin position="181"/>
        <end position="200"/>
    </location>
</feature>
<evidence type="ECO:0000256" key="16">
    <source>
        <dbReference type="ARBA" id="ARBA00023209"/>
    </source>
</evidence>
<keyword evidence="11 18" id="KW-0812">Transmembrane</keyword>
<dbReference type="EMBL" id="CP031417">
    <property type="protein sequence ID" value="AXK79837.1"/>
    <property type="molecule type" value="Genomic_DNA"/>
</dbReference>
<evidence type="ECO:0000256" key="8">
    <source>
        <dbReference type="ARBA" id="ARBA00022475"/>
    </source>
</evidence>
<dbReference type="GO" id="GO:0005886">
    <property type="term" value="C:plasma membrane"/>
    <property type="evidence" value="ECO:0007669"/>
    <property type="project" value="UniProtKB-SubCell"/>
</dbReference>
<evidence type="ECO:0000256" key="14">
    <source>
        <dbReference type="ARBA" id="ARBA00023098"/>
    </source>
</evidence>
<feature type="transmembrane region" description="Helical" evidence="19">
    <location>
        <begin position="67"/>
        <end position="84"/>
    </location>
</feature>
<keyword evidence="17" id="KW-1208">Phospholipid metabolism</keyword>
<dbReference type="PANTHER" id="PTHR46382:SF1">
    <property type="entry name" value="PHOSPHATIDATE CYTIDYLYLTRANSFERASE"/>
    <property type="match status" value="1"/>
</dbReference>
<keyword evidence="10 18" id="KW-0808">Transferase</keyword>
<evidence type="ECO:0000256" key="15">
    <source>
        <dbReference type="ARBA" id="ARBA00023136"/>
    </source>
</evidence>
<evidence type="ECO:0000256" key="3">
    <source>
        <dbReference type="ARBA" id="ARBA00005119"/>
    </source>
</evidence>
<dbReference type="Pfam" id="PF01148">
    <property type="entry name" value="CTP_transf_1"/>
    <property type="match status" value="1"/>
</dbReference>
<evidence type="ECO:0000313" key="21">
    <source>
        <dbReference type="Proteomes" id="UP000254889"/>
    </source>
</evidence>
<evidence type="ECO:0000256" key="18">
    <source>
        <dbReference type="RuleBase" id="RU003938"/>
    </source>
</evidence>
<comment type="subcellular location">
    <subcellularLocation>
        <location evidence="2">Cell membrane</location>
        <topology evidence="2">Multi-pass membrane protein</topology>
    </subcellularLocation>
</comment>
<dbReference type="GO" id="GO:0004605">
    <property type="term" value="F:phosphatidate cytidylyltransferase activity"/>
    <property type="evidence" value="ECO:0007669"/>
    <property type="project" value="UniProtKB-EC"/>
</dbReference>
<evidence type="ECO:0000256" key="13">
    <source>
        <dbReference type="ARBA" id="ARBA00022989"/>
    </source>
</evidence>
<dbReference type="OrthoDB" id="9799199at2"/>
<evidence type="ECO:0000256" key="6">
    <source>
        <dbReference type="ARBA" id="ARBA00012487"/>
    </source>
</evidence>
<dbReference type="Proteomes" id="UP000254889">
    <property type="component" value="Chromosome"/>
</dbReference>
<evidence type="ECO:0000256" key="5">
    <source>
        <dbReference type="ARBA" id="ARBA00010185"/>
    </source>
</evidence>
<name>A0A345ZSE0_9HYPH</name>
<comment type="similarity">
    <text evidence="5 18">Belongs to the CDS family.</text>
</comment>
<feature type="transmembrane region" description="Helical" evidence="19">
    <location>
        <begin position="138"/>
        <end position="160"/>
    </location>
</feature>
<organism evidence="20 21">
    <name type="scientific">Pseudolabrys taiwanensis</name>
    <dbReference type="NCBI Taxonomy" id="331696"/>
    <lineage>
        <taxon>Bacteria</taxon>
        <taxon>Pseudomonadati</taxon>
        <taxon>Pseudomonadota</taxon>
        <taxon>Alphaproteobacteria</taxon>
        <taxon>Hyphomicrobiales</taxon>
        <taxon>Xanthobacteraceae</taxon>
        <taxon>Pseudolabrys</taxon>
    </lineage>
</organism>
<feature type="transmembrane region" description="Helical" evidence="19">
    <location>
        <begin position="206"/>
        <end position="225"/>
    </location>
</feature>
<dbReference type="GO" id="GO:0016024">
    <property type="term" value="P:CDP-diacylglycerol biosynthetic process"/>
    <property type="evidence" value="ECO:0007669"/>
    <property type="project" value="UniProtKB-UniPathway"/>
</dbReference>
<sequence length="284" mass="29699">MSGPVSDTAPRVAASNLVLRIASAVVLAPVAVAAAYFGGWLFALFWGLAAVAILWEWTTLVAGAGHRGMFVSAAAALAIATFVAWLHRPIAALLLVGLGAFAAAIFAPRLRRGWVIAGVGYAGMMLLAPVLLRDDEEYGLFAIVLLFAVVWSTDIFAYFAGRTFGGPKLCPAISPKKTWSGAIAGTLGAVLIAFGVARYFGSPDWIAIGLLALVLSMVSQVGDLLESSVKRHFGAKDASHLIPGHGGVMDRLDSFWAAAVVACLIGLARGGFDHAAHGLLEWSR</sequence>
<dbReference type="KEGG" id="ptaw:DW352_04480"/>
<keyword evidence="14" id="KW-0443">Lipid metabolism</keyword>
<feature type="transmembrane region" description="Helical" evidence="19">
    <location>
        <begin position="37"/>
        <end position="55"/>
    </location>
</feature>
<evidence type="ECO:0000256" key="4">
    <source>
        <dbReference type="ARBA" id="ARBA00005189"/>
    </source>
</evidence>
<evidence type="ECO:0000256" key="19">
    <source>
        <dbReference type="SAM" id="Phobius"/>
    </source>
</evidence>
<proteinExistence type="inferred from homology"/>
<keyword evidence="9" id="KW-0444">Lipid biosynthesis</keyword>
<evidence type="ECO:0000256" key="2">
    <source>
        <dbReference type="ARBA" id="ARBA00004651"/>
    </source>
</evidence>
<feature type="transmembrane region" description="Helical" evidence="19">
    <location>
        <begin position="12"/>
        <end position="31"/>
    </location>
</feature>
<dbReference type="PROSITE" id="PS01315">
    <property type="entry name" value="CDS"/>
    <property type="match status" value="1"/>
</dbReference>
<feature type="transmembrane region" description="Helical" evidence="19">
    <location>
        <begin position="114"/>
        <end position="132"/>
    </location>
</feature>
<accession>A0A345ZSE0</accession>
<keyword evidence="8" id="KW-1003">Cell membrane</keyword>
<dbReference type="InterPro" id="IPR000374">
    <property type="entry name" value="PC_trans"/>
</dbReference>
<dbReference type="PANTHER" id="PTHR46382">
    <property type="entry name" value="PHOSPHATIDATE CYTIDYLYLTRANSFERASE"/>
    <property type="match status" value="1"/>
</dbReference>
<evidence type="ECO:0000256" key="17">
    <source>
        <dbReference type="ARBA" id="ARBA00023264"/>
    </source>
</evidence>
<keyword evidence="15 19" id="KW-0472">Membrane</keyword>
<reference evidence="20 21" key="1">
    <citation type="submission" date="2018-07" db="EMBL/GenBank/DDBJ databases">
        <authorList>
            <person name="Quirk P.G."/>
            <person name="Krulwich T.A."/>
        </authorList>
    </citation>
    <scope>NUCLEOTIDE SEQUENCE [LARGE SCALE GENOMIC DNA]</scope>
    <source>
        <strain evidence="20 21">CC-BB4</strain>
    </source>
</reference>
<evidence type="ECO:0000256" key="7">
    <source>
        <dbReference type="ARBA" id="ARBA00019373"/>
    </source>
</evidence>
<comment type="pathway">
    <text evidence="4">Lipid metabolism.</text>
</comment>
<feature type="transmembrane region" description="Helical" evidence="19">
    <location>
        <begin position="90"/>
        <end position="107"/>
    </location>
</feature>
<protein>
    <recommendedName>
        <fullName evidence="7 18">Phosphatidate cytidylyltransferase</fullName>
        <ecNumber evidence="6 18">2.7.7.41</ecNumber>
    </recommendedName>
</protein>
<keyword evidence="13 19" id="KW-1133">Transmembrane helix</keyword>
<dbReference type="EC" id="2.7.7.41" evidence="6 18"/>
<comment type="pathway">
    <text evidence="3 18">Phospholipid metabolism; CDP-diacylglycerol biosynthesis; CDP-diacylglycerol from sn-glycerol 3-phosphate: step 3/3.</text>
</comment>
<evidence type="ECO:0000256" key="9">
    <source>
        <dbReference type="ARBA" id="ARBA00022516"/>
    </source>
</evidence>
<evidence type="ECO:0000256" key="10">
    <source>
        <dbReference type="ARBA" id="ARBA00022679"/>
    </source>
</evidence>
<keyword evidence="21" id="KW-1185">Reference proteome</keyword>
<comment type="catalytic activity">
    <reaction evidence="1 18">
        <text>a 1,2-diacyl-sn-glycero-3-phosphate + CTP + H(+) = a CDP-1,2-diacyl-sn-glycerol + diphosphate</text>
        <dbReference type="Rhea" id="RHEA:16229"/>
        <dbReference type="ChEBI" id="CHEBI:15378"/>
        <dbReference type="ChEBI" id="CHEBI:33019"/>
        <dbReference type="ChEBI" id="CHEBI:37563"/>
        <dbReference type="ChEBI" id="CHEBI:58332"/>
        <dbReference type="ChEBI" id="CHEBI:58608"/>
        <dbReference type="EC" id="2.7.7.41"/>
    </reaction>
</comment>
<evidence type="ECO:0000313" key="20">
    <source>
        <dbReference type="EMBL" id="AXK79837.1"/>
    </source>
</evidence>
<keyword evidence="12 18" id="KW-0548">Nucleotidyltransferase</keyword>
<dbReference type="UniPathway" id="UPA00557">
    <property type="reaction ID" value="UER00614"/>
</dbReference>
<evidence type="ECO:0000256" key="12">
    <source>
        <dbReference type="ARBA" id="ARBA00022695"/>
    </source>
</evidence>
<evidence type="ECO:0000256" key="1">
    <source>
        <dbReference type="ARBA" id="ARBA00001698"/>
    </source>
</evidence>
<keyword evidence="16" id="KW-0594">Phospholipid biosynthesis</keyword>
<gene>
    <name evidence="20" type="ORF">DW352_04480</name>
</gene>
<evidence type="ECO:0000256" key="11">
    <source>
        <dbReference type="ARBA" id="ARBA00022692"/>
    </source>
</evidence>